<feature type="transmembrane region" description="Helical" evidence="1">
    <location>
        <begin position="256"/>
        <end position="275"/>
    </location>
</feature>
<dbReference type="EMBL" id="JAUSUR010000003">
    <property type="protein sequence ID" value="MDQ0361189.1"/>
    <property type="molecule type" value="Genomic_DNA"/>
</dbReference>
<dbReference type="RefSeq" id="WP_307407704.1">
    <property type="nucleotide sequence ID" value="NZ_JAUSUR010000003.1"/>
</dbReference>
<feature type="transmembrane region" description="Helical" evidence="1">
    <location>
        <begin position="106"/>
        <end position="125"/>
    </location>
</feature>
<dbReference type="InterPro" id="IPR050303">
    <property type="entry name" value="GatZ_KbaZ_carbometab"/>
</dbReference>
<sequence length="303" mass="33155">MASNITQTHYNDMTPAKKVSKKALNKMIWRSLFLQASFNYERMQAGGWLYGMIPGLEEIHTNKDDLALSMSHNLDFINTHPFLVTFVMGIVLSLEQEKADIQTIRSVRIAAAGPLGGIGDAIFWLTLVPITAGITGNMAMNDRSILGAILFLIIFNGVQFAVRIWLMHWSYNLGTKAVSVLTDNAKEFTRAASILGIFVVGSLIAAYGTTSIRIILTDPVVDVQGLLNGILPKMIPLAITLMLFALIRKGWSPTKCILLLIVIGLFGTAFGILAGDSKAQNEDGSTIPGGYTPLVEWYDYPTE</sequence>
<evidence type="ECO:0000313" key="2">
    <source>
        <dbReference type="EMBL" id="MDQ0361189.1"/>
    </source>
</evidence>
<name>A0ABU0E364_9FIRM</name>
<dbReference type="Pfam" id="PF03613">
    <property type="entry name" value="EIID-AGA"/>
    <property type="match status" value="1"/>
</dbReference>
<gene>
    <name evidence="2" type="ORF">J2S15_001936</name>
</gene>
<keyword evidence="3" id="KW-1185">Reference proteome</keyword>
<keyword evidence="1" id="KW-0472">Membrane</keyword>
<dbReference type="Proteomes" id="UP001230220">
    <property type="component" value="Unassembled WGS sequence"/>
</dbReference>
<feature type="transmembrane region" description="Helical" evidence="1">
    <location>
        <begin position="191"/>
        <end position="210"/>
    </location>
</feature>
<feature type="transmembrane region" description="Helical" evidence="1">
    <location>
        <begin position="145"/>
        <end position="166"/>
    </location>
</feature>
<organism evidence="2 3">
    <name type="scientific">Breznakia pachnodae</name>
    <dbReference type="NCBI Taxonomy" id="265178"/>
    <lineage>
        <taxon>Bacteria</taxon>
        <taxon>Bacillati</taxon>
        <taxon>Bacillota</taxon>
        <taxon>Erysipelotrichia</taxon>
        <taxon>Erysipelotrichales</taxon>
        <taxon>Erysipelotrichaceae</taxon>
        <taxon>Breznakia</taxon>
    </lineage>
</organism>
<keyword evidence="1" id="KW-1133">Transmembrane helix</keyword>
<comment type="caution">
    <text evidence="2">The sequence shown here is derived from an EMBL/GenBank/DDBJ whole genome shotgun (WGS) entry which is preliminary data.</text>
</comment>
<accession>A0ABU0E364</accession>
<dbReference type="InterPro" id="IPR004704">
    <property type="entry name" value="PTS_IID_man"/>
</dbReference>
<dbReference type="PANTHER" id="PTHR32502">
    <property type="entry name" value="N-ACETYLGALACTOSAMINE PERMEASE II COMPONENT-RELATED"/>
    <property type="match status" value="1"/>
</dbReference>
<feature type="transmembrane region" description="Helical" evidence="1">
    <location>
        <begin position="230"/>
        <end position="247"/>
    </location>
</feature>
<proteinExistence type="predicted"/>
<keyword evidence="1" id="KW-0812">Transmembrane</keyword>
<reference evidence="2 3" key="1">
    <citation type="submission" date="2023-07" db="EMBL/GenBank/DDBJ databases">
        <title>Genomic Encyclopedia of Type Strains, Phase IV (KMG-IV): sequencing the most valuable type-strain genomes for metagenomic binning, comparative biology and taxonomic classification.</title>
        <authorList>
            <person name="Goeker M."/>
        </authorList>
    </citation>
    <scope>NUCLEOTIDE SEQUENCE [LARGE SCALE GENOMIC DNA]</scope>
    <source>
        <strain evidence="2 3">DSM 16784</strain>
    </source>
</reference>
<evidence type="ECO:0000313" key="3">
    <source>
        <dbReference type="Proteomes" id="UP001230220"/>
    </source>
</evidence>
<evidence type="ECO:0000256" key="1">
    <source>
        <dbReference type="SAM" id="Phobius"/>
    </source>
</evidence>
<dbReference type="PROSITE" id="PS51108">
    <property type="entry name" value="PTS_EIID"/>
    <property type="match status" value="1"/>
</dbReference>
<dbReference type="PANTHER" id="PTHR32502:SF23">
    <property type="entry name" value="TRANSPORT PROTEIN, PTS SYSTEM"/>
    <property type="match status" value="1"/>
</dbReference>
<protein>
    <submittedName>
        <fullName evidence="2">PTS system N-acetylgalactosamine-specific IID component</fullName>
    </submittedName>
</protein>